<feature type="transmembrane region" description="Helical" evidence="1">
    <location>
        <begin position="92"/>
        <end position="113"/>
    </location>
</feature>
<evidence type="ECO:0000256" key="1">
    <source>
        <dbReference type="SAM" id="Phobius"/>
    </source>
</evidence>
<feature type="transmembrane region" description="Helical" evidence="1">
    <location>
        <begin position="62"/>
        <end position="80"/>
    </location>
</feature>
<evidence type="ECO:0000313" key="2">
    <source>
        <dbReference type="EMBL" id="GAF70801.1"/>
    </source>
</evidence>
<reference evidence="2" key="1">
    <citation type="journal article" date="2014" name="Front. Microbiol.">
        <title>High frequency of phylogenetically diverse reductive dehalogenase-homologous genes in deep subseafloor sedimentary metagenomes.</title>
        <authorList>
            <person name="Kawai M."/>
            <person name="Futagami T."/>
            <person name="Toyoda A."/>
            <person name="Takaki Y."/>
            <person name="Nishi S."/>
            <person name="Hori S."/>
            <person name="Arai W."/>
            <person name="Tsubouchi T."/>
            <person name="Morono Y."/>
            <person name="Uchiyama I."/>
            <person name="Ito T."/>
            <person name="Fujiyama A."/>
            <person name="Inagaki F."/>
            <person name="Takami H."/>
        </authorList>
    </citation>
    <scope>NUCLEOTIDE SEQUENCE</scope>
    <source>
        <strain evidence="2">Expedition CK06-06</strain>
    </source>
</reference>
<comment type="caution">
    <text evidence="2">The sequence shown here is derived from an EMBL/GenBank/DDBJ whole genome shotgun (WGS) entry which is preliminary data.</text>
</comment>
<organism evidence="2">
    <name type="scientific">marine sediment metagenome</name>
    <dbReference type="NCBI Taxonomy" id="412755"/>
    <lineage>
        <taxon>unclassified sequences</taxon>
        <taxon>metagenomes</taxon>
        <taxon>ecological metagenomes</taxon>
    </lineage>
</organism>
<dbReference type="EMBL" id="BARS01007893">
    <property type="protein sequence ID" value="GAF70801.1"/>
    <property type="molecule type" value="Genomic_DNA"/>
</dbReference>
<dbReference type="AlphaFoldDB" id="X0S6E2"/>
<accession>X0S6E2</accession>
<proteinExistence type="predicted"/>
<sequence>MGILRTIFGRPEDASKIIDGATKGLDKIFFTKEERADANQKLSDWYLKYLEATSGQNVARRFIALVVVYLWAGLILLGVTSRYWSVELSDHIYHILQDVVMNPFLVIIGFYFLSHAVRAYKK</sequence>
<keyword evidence="1" id="KW-0472">Membrane</keyword>
<name>X0S6E2_9ZZZZ</name>
<evidence type="ECO:0008006" key="3">
    <source>
        <dbReference type="Google" id="ProtNLM"/>
    </source>
</evidence>
<gene>
    <name evidence="2" type="ORF">S01H1_15123</name>
</gene>
<protein>
    <recommendedName>
        <fullName evidence="3">TMhelix containing protein</fullName>
    </recommendedName>
</protein>
<keyword evidence="1" id="KW-0812">Transmembrane</keyword>
<keyword evidence="1" id="KW-1133">Transmembrane helix</keyword>